<dbReference type="SUPFAM" id="SSF51206">
    <property type="entry name" value="cAMP-binding domain-like"/>
    <property type="match status" value="1"/>
</dbReference>
<dbReference type="Pfam" id="PF00027">
    <property type="entry name" value="cNMP_binding"/>
    <property type="match status" value="1"/>
</dbReference>
<dbReference type="InterPro" id="IPR000595">
    <property type="entry name" value="cNMP-bd_dom"/>
</dbReference>
<reference evidence="8" key="1">
    <citation type="submission" date="2017-08" db="EMBL/GenBank/DDBJ databases">
        <authorList>
            <person name="Varghese N."/>
            <person name="Submissions S."/>
        </authorList>
    </citation>
    <scope>NUCLEOTIDE SEQUENCE [LARGE SCALE GENOMIC DNA]</scope>
    <source>
        <strain evidence="8">JC23</strain>
    </source>
</reference>
<name>A0A285UEW4_9BACL</name>
<dbReference type="EMBL" id="OBQC01000007">
    <property type="protein sequence ID" value="SOC40217.1"/>
    <property type="molecule type" value="Genomic_DNA"/>
</dbReference>
<keyword evidence="3" id="KW-0010">Activator</keyword>
<sequence>MFDSKVLNSWTPYLKYGERRFYKRKSVVYRENEKSVQGFYYLKSGFIKISLTIHAGDEQIIDIVSDDTPFGEQVVDGEQYFSTATAMNESVVYFFPMSIIETLIMEDENFRNLFYHGLTKKLKTLSNNLLFDSLPSERLLARTLLILRDKFISDQFPFTQQELCRYTNLNRNTVYHIFKKWKDEIASFDKRKIIIHNIDLLEKIAVNDVVR</sequence>
<dbReference type="CDD" id="cd00038">
    <property type="entry name" value="CAP_ED"/>
    <property type="match status" value="1"/>
</dbReference>
<keyword evidence="8" id="KW-1185">Reference proteome</keyword>
<keyword evidence="1" id="KW-0805">Transcription regulation</keyword>
<evidence type="ECO:0000256" key="4">
    <source>
        <dbReference type="ARBA" id="ARBA00023163"/>
    </source>
</evidence>
<dbReference type="InterPro" id="IPR018490">
    <property type="entry name" value="cNMP-bd_dom_sf"/>
</dbReference>
<evidence type="ECO:0000259" key="5">
    <source>
        <dbReference type="Pfam" id="PF00027"/>
    </source>
</evidence>
<keyword evidence="2" id="KW-0238">DNA-binding</keyword>
<keyword evidence="4" id="KW-0804">Transcription</keyword>
<dbReference type="Pfam" id="PF13545">
    <property type="entry name" value="HTH_Crp_2"/>
    <property type="match status" value="1"/>
</dbReference>
<dbReference type="RefSeq" id="WP_170949473.1">
    <property type="nucleotide sequence ID" value="NZ_OBQC01000007.1"/>
</dbReference>
<feature type="domain" description="Cyclic nucleotide-binding" evidence="5">
    <location>
        <begin position="20"/>
        <end position="107"/>
    </location>
</feature>
<organism evidence="7 8">
    <name type="scientific">Ureibacillus acetophenoni</name>
    <dbReference type="NCBI Taxonomy" id="614649"/>
    <lineage>
        <taxon>Bacteria</taxon>
        <taxon>Bacillati</taxon>
        <taxon>Bacillota</taxon>
        <taxon>Bacilli</taxon>
        <taxon>Bacillales</taxon>
        <taxon>Caryophanaceae</taxon>
        <taxon>Ureibacillus</taxon>
    </lineage>
</organism>
<dbReference type="InterPro" id="IPR012318">
    <property type="entry name" value="HTH_CRP"/>
</dbReference>
<dbReference type="GO" id="GO:0006355">
    <property type="term" value="P:regulation of DNA-templated transcription"/>
    <property type="evidence" value="ECO:0007669"/>
    <property type="project" value="InterPro"/>
</dbReference>
<dbReference type="SUPFAM" id="SSF46785">
    <property type="entry name" value="Winged helix' DNA-binding domain"/>
    <property type="match status" value="1"/>
</dbReference>
<dbReference type="InterPro" id="IPR014710">
    <property type="entry name" value="RmlC-like_jellyroll"/>
</dbReference>
<accession>A0A285UEW4</accession>
<gene>
    <name evidence="7" type="ORF">SAMN05877842_107136</name>
</gene>
<dbReference type="InterPro" id="IPR036388">
    <property type="entry name" value="WH-like_DNA-bd_sf"/>
</dbReference>
<evidence type="ECO:0000313" key="8">
    <source>
        <dbReference type="Proteomes" id="UP000219252"/>
    </source>
</evidence>
<dbReference type="Proteomes" id="UP000219252">
    <property type="component" value="Unassembled WGS sequence"/>
</dbReference>
<evidence type="ECO:0000259" key="6">
    <source>
        <dbReference type="Pfam" id="PF13545"/>
    </source>
</evidence>
<dbReference type="InterPro" id="IPR036390">
    <property type="entry name" value="WH_DNA-bd_sf"/>
</dbReference>
<dbReference type="Gene3D" id="1.10.10.10">
    <property type="entry name" value="Winged helix-like DNA-binding domain superfamily/Winged helix DNA-binding domain"/>
    <property type="match status" value="1"/>
</dbReference>
<protein>
    <submittedName>
        <fullName evidence="7">CRP-like cAMP-binding protein</fullName>
    </submittedName>
</protein>
<evidence type="ECO:0000313" key="7">
    <source>
        <dbReference type="EMBL" id="SOC40217.1"/>
    </source>
</evidence>
<dbReference type="GO" id="GO:0003677">
    <property type="term" value="F:DNA binding"/>
    <property type="evidence" value="ECO:0007669"/>
    <property type="project" value="UniProtKB-KW"/>
</dbReference>
<evidence type="ECO:0000256" key="3">
    <source>
        <dbReference type="ARBA" id="ARBA00023159"/>
    </source>
</evidence>
<proteinExistence type="predicted"/>
<evidence type="ECO:0000256" key="1">
    <source>
        <dbReference type="ARBA" id="ARBA00023015"/>
    </source>
</evidence>
<dbReference type="AlphaFoldDB" id="A0A285UEW4"/>
<evidence type="ECO:0000256" key="2">
    <source>
        <dbReference type="ARBA" id="ARBA00023125"/>
    </source>
</evidence>
<feature type="domain" description="HTH crp-type" evidence="6">
    <location>
        <begin position="140"/>
        <end position="204"/>
    </location>
</feature>
<dbReference type="Gene3D" id="2.60.120.10">
    <property type="entry name" value="Jelly Rolls"/>
    <property type="match status" value="1"/>
</dbReference>